<feature type="transmembrane region" description="Helical" evidence="1">
    <location>
        <begin position="49"/>
        <end position="74"/>
    </location>
</feature>
<proteinExistence type="predicted"/>
<feature type="transmembrane region" description="Helical" evidence="1">
    <location>
        <begin position="255"/>
        <end position="275"/>
    </location>
</feature>
<feature type="transmembrane region" description="Helical" evidence="1">
    <location>
        <begin position="213"/>
        <end position="235"/>
    </location>
</feature>
<comment type="caution">
    <text evidence="2">The sequence shown here is derived from an EMBL/GenBank/DDBJ whole genome shotgun (WGS) entry which is preliminary data.</text>
</comment>
<sequence length="388" mass="43140">MKSVYNQLWLQNLELVKDAKQWLKSGFISKEQYTAISETYKSQFYHPNFTIRILLFIATLVAISGVTGMLTLMVSSAGEDALAVIVLLYGFTAFFILDRIFIANYNHYKSGVTEAILYYACGLTIGGASWVADFDSLVVNLACIIILSFAAYRYLDILCTIGACLSVSYLIFDECYEMGSAAQQSMPIVFIIIFTPVALYVRRLKKKEPAELWYNCLTAIEVLSLITIYAAGNYLVVRELSTELMNLDLVEGENIPLAFVFYVLTVIIPILYLYLGIKKKDLVLLRVSLIVLAFSVFTFKYYYSLGYHEITLVVSGMILITIALALFKYLKTFKNGYTANELLLEKWAGANPQAFIISQTLGDNRVTVDESFNGGGGGFGGGGASGSY</sequence>
<feature type="transmembrane region" description="Helical" evidence="1">
    <location>
        <begin position="116"/>
        <end position="147"/>
    </location>
</feature>
<feature type="transmembrane region" description="Helical" evidence="1">
    <location>
        <begin position="154"/>
        <end position="172"/>
    </location>
</feature>
<gene>
    <name evidence="2" type="ORF">KK060_17280</name>
</gene>
<name>A0ABS5VWD9_9BACT</name>
<dbReference type="RefSeq" id="WP_254155006.1">
    <property type="nucleotide sequence ID" value="NZ_JAHESD010000045.1"/>
</dbReference>
<feature type="transmembrane region" description="Helical" evidence="1">
    <location>
        <begin position="81"/>
        <end position="104"/>
    </location>
</feature>
<keyword evidence="3" id="KW-1185">Reference proteome</keyword>
<accession>A0ABS5VWD9</accession>
<evidence type="ECO:0000313" key="2">
    <source>
        <dbReference type="EMBL" id="MBT1705049.1"/>
    </source>
</evidence>
<feature type="transmembrane region" description="Helical" evidence="1">
    <location>
        <begin position="184"/>
        <end position="201"/>
    </location>
</feature>
<feature type="transmembrane region" description="Helical" evidence="1">
    <location>
        <begin position="310"/>
        <end position="330"/>
    </location>
</feature>
<keyword evidence="1" id="KW-0472">Membrane</keyword>
<evidence type="ECO:0000313" key="3">
    <source>
        <dbReference type="Proteomes" id="UP000772618"/>
    </source>
</evidence>
<feature type="transmembrane region" description="Helical" evidence="1">
    <location>
        <begin position="282"/>
        <end position="304"/>
    </location>
</feature>
<evidence type="ECO:0008006" key="4">
    <source>
        <dbReference type="Google" id="ProtNLM"/>
    </source>
</evidence>
<protein>
    <recommendedName>
        <fullName evidence="4">DUF2157 domain-containing protein</fullName>
    </recommendedName>
</protein>
<dbReference type="EMBL" id="JAHESD010000045">
    <property type="protein sequence ID" value="MBT1705049.1"/>
    <property type="molecule type" value="Genomic_DNA"/>
</dbReference>
<dbReference type="Proteomes" id="UP000772618">
    <property type="component" value="Unassembled WGS sequence"/>
</dbReference>
<keyword evidence="1" id="KW-1133">Transmembrane helix</keyword>
<evidence type="ECO:0000256" key="1">
    <source>
        <dbReference type="SAM" id="Phobius"/>
    </source>
</evidence>
<reference evidence="2 3" key="1">
    <citation type="submission" date="2021-05" db="EMBL/GenBank/DDBJ databases">
        <title>A Polyphasic approach of four new species of the genus Ohtaekwangia: Ohtaekwangia histidinii sp. nov., Ohtaekwangia cretensis sp. nov., Ohtaekwangia indiensis sp. nov., Ohtaekwangia reichenbachii sp. nov. from diverse environment.</title>
        <authorList>
            <person name="Octaviana S."/>
        </authorList>
    </citation>
    <scope>NUCLEOTIDE SEQUENCE [LARGE SCALE GENOMIC DNA]</scope>
    <source>
        <strain evidence="2 3">PWU20</strain>
    </source>
</reference>
<organism evidence="2 3">
    <name type="scientific">Chryseosolibacter indicus</name>
    <dbReference type="NCBI Taxonomy" id="2782351"/>
    <lineage>
        <taxon>Bacteria</taxon>
        <taxon>Pseudomonadati</taxon>
        <taxon>Bacteroidota</taxon>
        <taxon>Cytophagia</taxon>
        <taxon>Cytophagales</taxon>
        <taxon>Chryseotaleaceae</taxon>
        <taxon>Chryseosolibacter</taxon>
    </lineage>
</organism>
<keyword evidence="1" id="KW-0812">Transmembrane</keyword>